<organism evidence="1 2">
    <name type="scientific">Methanolobus mangrovi</name>
    <dbReference type="NCBI Taxonomy" id="3072977"/>
    <lineage>
        <taxon>Archaea</taxon>
        <taxon>Methanobacteriati</taxon>
        <taxon>Methanobacteriota</taxon>
        <taxon>Stenosarchaea group</taxon>
        <taxon>Methanomicrobia</taxon>
        <taxon>Methanosarcinales</taxon>
        <taxon>Methanosarcinaceae</taxon>
        <taxon>Methanolobus</taxon>
    </lineage>
</organism>
<accession>A0AA51YH87</accession>
<dbReference type="GeneID" id="84229180"/>
<protein>
    <submittedName>
        <fullName evidence="1">Uncharacterized protein</fullName>
    </submittedName>
</protein>
<dbReference type="PROSITE" id="PS51257">
    <property type="entry name" value="PROKAR_LIPOPROTEIN"/>
    <property type="match status" value="1"/>
</dbReference>
<sequence>MRELVQKIIVITSLLALILISGCTTTIEPVDPVSPENVFLTSPPVVIKEFQEQDISLRVTNNATQSIDSVMVSSYMPFTVTGTDSVNIAGKEDTAQSSILNAKIMAPAFDTDVNDSAVTISYLSGADDEGLQMTKTKSVPVEVTILPDAKLQFLGFVADMDSLRTSAAETWELKAGDNATITFSVKNEGQSTLPAGILTVVVDVDNKLIADQASMNITQAMAKSGTSYTKGLEIPVKEDAPNGETDVYVRLMYGDHIVDEQTLVLTVKL</sequence>
<evidence type="ECO:0000313" key="1">
    <source>
        <dbReference type="EMBL" id="WMW22907.1"/>
    </source>
</evidence>
<keyword evidence="2" id="KW-1185">Reference proteome</keyword>
<dbReference type="AlphaFoldDB" id="A0AA51YH87"/>
<reference evidence="1" key="1">
    <citation type="submission" date="2023-08" db="EMBL/GenBank/DDBJ databases">
        <title>Methanolobus mangrovi sp. nov. and Methanolobus sediminis sp. nov, two novel methylotrophic methanogens isolated from mangrove sediments in China.</title>
        <authorList>
            <person name="Zhou J."/>
        </authorList>
    </citation>
    <scope>NUCLEOTIDE SEQUENCE</scope>
    <source>
        <strain evidence="1">FTZ2</strain>
    </source>
</reference>
<name>A0AA51YH87_9EURY</name>
<dbReference type="Proteomes" id="UP001183006">
    <property type="component" value="Chromosome"/>
</dbReference>
<evidence type="ECO:0000313" key="2">
    <source>
        <dbReference type="Proteomes" id="UP001183006"/>
    </source>
</evidence>
<proteinExistence type="predicted"/>
<dbReference type="KEGG" id="mmav:RE476_03525"/>
<gene>
    <name evidence="1" type="ORF">RE476_03525</name>
</gene>
<dbReference type="RefSeq" id="WP_309309021.1">
    <property type="nucleotide sequence ID" value="NZ_CP133594.1"/>
</dbReference>
<dbReference type="EMBL" id="CP133594">
    <property type="protein sequence ID" value="WMW22907.1"/>
    <property type="molecule type" value="Genomic_DNA"/>
</dbReference>